<dbReference type="Pfam" id="PF07657">
    <property type="entry name" value="MNNL"/>
    <property type="match status" value="1"/>
</dbReference>
<keyword evidence="4 20" id="KW-0812">Transmembrane</keyword>
<evidence type="ECO:0000259" key="21">
    <source>
        <dbReference type="PROSITE" id="PS50026"/>
    </source>
</evidence>
<evidence type="ECO:0000313" key="23">
    <source>
        <dbReference type="RefSeq" id="XP_032105099.1"/>
    </source>
</evidence>
<feature type="disulfide bond" evidence="18">
    <location>
        <begin position="740"/>
        <end position="749"/>
    </location>
</feature>
<dbReference type="GeneID" id="116530824"/>
<gene>
    <name evidence="23" type="primary">DLL3</name>
</gene>
<evidence type="ECO:0000256" key="19">
    <source>
        <dbReference type="SAM" id="MobiDB-lite"/>
    </source>
</evidence>
<evidence type="ECO:0000256" key="3">
    <source>
        <dbReference type="ARBA" id="ARBA00022536"/>
    </source>
</evidence>
<dbReference type="InterPro" id="IPR009030">
    <property type="entry name" value="Growth_fac_rcpt_cys_sf"/>
</dbReference>
<comment type="caution">
    <text evidence="18">Lacks conserved residue(s) required for the propagation of feature annotation.</text>
</comment>
<dbReference type="FunFam" id="2.10.25.10:FF:000585">
    <property type="entry name" value="Delta-like 3 (Drosophila), isoform CRA_b"/>
    <property type="match status" value="1"/>
</dbReference>
<comment type="subunit">
    <text evidence="15">Can bind and activate Notch-1 or another Notch receptor.</text>
</comment>
<sequence length="903" mass="94988">MGDLGGWLCFGEGDHTHASTQGSTKSLRFSSYPLTATPVDLSNPISFTQTNAHRGSQGTLYLHRIHTWLHPWTSQTQSHSHTGVLSHSPPCTAPAQSTKSQVLYAYIGSPVNTHGEASTQPQNLEGPHSHEVVYTSSFPCGGACRSRIVYNLIIVSVTDNSRHMLSRAVPRGHAVTKSCAPSSSAGPYHTPNLKIMCNRTHRLSPETPPHASQTQSCGITHSRPGPCPRPQTKSLCCSCTLPFPGDQPPSLGPLGPGSCLRGGAIPSDIRLGSQQLRLPRPPKKAMVFPRMSGLLSQTVILALFFLPQARPAGVLELQIHSFGPGPGPGAPRSPCSARGPCRLFFRVCLKPGLSEEATESPCAPGTALSARGPAYAEQAGAPAPDLPLPDGLLRVPFRDAWPGTFSLIIETWRQELGDQIGGPAWSLLARMAGRRRLAAGGPWARDVQRAGAWELRFSYRARCEPPAVGAACTRLCRPRSAPSRCGPGLRRCAQLEEECEATAECQAGCSPEHGFCEQPGECRCLEGWTGPLCTVPVSTSSCLSPRGPSSATTRCLVPGPGPCDGNPCANGGSCSETPGSFECTCPRGFYGRLCQVSGVTCADGPCFNGGLCVGGADPDSAYVCHCPPGFQGSNCEKRVDRCSLQPCRNGGLCLDLGHALRCRCRAGFAGPRCEHDLDDCAGRACANGGTCVEGGGAHRCSCALGFGGRDCRERADPCAARPCAHGGRCYAHFSGLVCACAPGYMGARCEFPVHPDGAGALPASPRGLSPGDPQRFLLPPALGLLVAAGVAGAALLLVHVRRRGQAQDAGSRLLAGTPEPSVHALPDALNNLRTQEGPGDGPSSSIDWNRPEDGDSRGIYVISAPSIYAREVSMPLVPPLHTGRAGQRQRLLFPYPASILSVK</sequence>
<evidence type="ECO:0000256" key="15">
    <source>
        <dbReference type="ARBA" id="ARBA00062208"/>
    </source>
</evidence>
<comment type="subcellular location">
    <subcellularLocation>
        <location evidence="1">Membrane</location>
        <topology evidence="1">Single-pass type I membrane protein</topology>
    </subcellularLocation>
</comment>
<evidence type="ECO:0000256" key="2">
    <source>
        <dbReference type="ARBA" id="ARBA00022473"/>
    </source>
</evidence>
<keyword evidence="8" id="KW-0832">Ubl conjugation</keyword>
<dbReference type="GO" id="GO:0030154">
    <property type="term" value="P:cell differentiation"/>
    <property type="evidence" value="ECO:0007669"/>
    <property type="project" value="UniProtKB-KW"/>
</dbReference>
<dbReference type="Pfam" id="PF00008">
    <property type="entry name" value="EGF"/>
    <property type="match status" value="4"/>
</dbReference>
<evidence type="ECO:0000313" key="22">
    <source>
        <dbReference type="Proteomes" id="UP000504640"/>
    </source>
</evidence>
<dbReference type="GO" id="GO:0005112">
    <property type="term" value="F:Notch binding"/>
    <property type="evidence" value="ECO:0007669"/>
    <property type="project" value="TreeGrafter"/>
</dbReference>
<dbReference type="FunFam" id="2.10.25.10:FF:000432">
    <property type="entry name" value="Delta-like 3 (Drosophila), isoform CRA_b"/>
    <property type="match status" value="1"/>
</dbReference>
<name>A0A6J3FH70_SAPAP</name>
<keyword evidence="13" id="KW-0325">Glycoprotein</keyword>
<evidence type="ECO:0000256" key="16">
    <source>
        <dbReference type="ARBA" id="ARBA00071912"/>
    </source>
</evidence>
<keyword evidence="3 18" id="KW-0245">EGF-like domain</keyword>
<feature type="domain" description="EGF-like" evidence="21">
    <location>
        <begin position="638"/>
        <end position="674"/>
    </location>
</feature>
<feature type="disulfide bond" evidence="18">
    <location>
        <begin position="664"/>
        <end position="673"/>
    </location>
</feature>
<evidence type="ECO:0000256" key="17">
    <source>
        <dbReference type="ARBA" id="ARBA00080954"/>
    </source>
</evidence>
<dbReference type="Pfam" id="PF12661">
    <property type="entry name" value="hEGF"/>
    <property type="match status" value="1"/>
</dbReference>
<dbReference type="PANTHER" id="PTHR24044">
    <property type="entry name" value="NOTCH LIGAND FAMILY MEMBER"/>
    <property type="match status" value="1"/>
</dbReference>
<feature type="region of interest" description="Disordered" evidence="19">
    <location>
        <begin position="204"/>
        <end position="223"/>
    </location>
</feature>
<keyword evidence="11 20" id="KW-0472">Membrane</keyword>
<evidence type="ECO:0000256" key="5">
    <source>
        <dbReference type="ARBA" id="ARBA00022729"/>
    </source>
</evidence>
<protein>
    <recommendedName>
        <fullName evidence="16">Delta-like protein 3</fullName>
    </recommendedName>
    <alternativeName>
        <fullName evidence="17">Drosophila Delta homolog 3</fullName>
    </alternativeName>
</protein>
<evidence type="ECO:0000256" key="1">
    <source>
        <dbReference type="ARBA" id="ARBA00004479"/>
    </source>
</evidence>
<feature type="disulfide bond" evidence="18">
    <location>
        <begin position="626"/>
        <end position="635"/>
    </location>
</feature>
<organism evidence="22 23">
    <name type="scientific">Sapajus apella</name>
    <name type="common">Brown-capped capuchin</name>
    <name type="synonym">Cebus apella</name>
    <dbReference type="NCBI Taxonomy" id="9515"/>
    <lineage>
        <taxon>Eukaryota</taxon>
        <taxon>Metazoa</taxon>
        <taxon>Chordata</taxon>
        <taxon>Craniata</taxon>
        <taxon>Vertebrata</taxon>
        <taxon>Euteleostomi</taxon>
        <taxon>Mammalia</taxon>
        <taxon>Eutheria</taxon>
        <taxon>Euarchontoglires</taxon>
        <taxon>Primates</taxon>
        <taxon>Haplorrhini</taxon>
        <taxon>Platyrrhini</taxon>
        <taxon>Cebidae</taxon>
        <taxon>Cebinae</taxon>
        <taxon>Sapajus</taxon>
    </lineage>
</organism>
<feature type="disulfide bond" evidence="18">
    <location>
        <begin position="702"/>
        <end position="711"/>
    </location>
</feature>
<dbReference type="PROSITE" id="PS01186">
    <property type="entry name" value="EGF_2"/>
    <property type="match status" value="6"/>
</dbReference>
<evidence type="ECO:0000256" key="20">
    <source>
        <dbReference type="SAM" id="Phobius"/>
    </source>
</evidence>
<dbReference type="FunFam" id="2.60.40.3510:FF:000005">
    <property type="entry name" value="Delta-like 3 (Drosophila), isoform CRA_b"/>
    <property type="match status" value="1"/>
</dbReference>
<dbReference type="RefSeq" id="XP_032105099.1">
    <property type="nucleotide sequence ID" value="XM_032249208.1"/>
</dbReference>
<feature type="disulfide bond" evidence="18">
    <location>
        <begin position="524"/>
        <end position="533"/>
    </location>
</feature>
<feature type="compositionally biased region" description="Polar residues" evidence="19">
    <location>
        <begin position="210"/>
        <end position="219"/>
    </location>
</feature>
<feature type="domain" description="EGF-like" evidence="21">
    <location>
        <begin position="501"/>
        <end position="534"/>
    </location>
</feature>
<dbReference type="FunFam" id="2.10.25.10:FF:000347">
    <property type="entry name" value="delta-like protein 3"/>
    <property type="match status" value="1"/>
</dbReference>
<keyword evidence="12 18" id="KW-1015">Disulfide bond</keyword>
<dbReference type="Proteomes" id="UP000504640">
    <property type="component" value="Unplaced"/>
</dbReference>
<comment type="function">
    <text evidence="14">Inhibits primary neurogenesis. May be required to divert neurons along a specific differentiation pathway. Plays a role in the formation of somite boundaries during segmentation of the paraxial mesoderm.</text>
</comment>
<dbReference type="GO" id="GO:0007219">
    <property type="term" value="P:Notch signaling pathway"/>
    <property type="evidence" value="ECO:0007669"/>
    <property type="project" value="UniProtKB-KW"/>
</dbReference>
<dbReference type="InterPro" id="IPR013032">
    <property type="entry name" value="EGF-like_CS"/>
</dbReference>
<dbReference type="InterPro" id="IPR001881">
    <property type="entry name" value="EGF-like_Ca-bd_dom"/>
</dbReference>
<evidence type="ECO:0000256" key="12">
    <source>
        <dbReference type="ARBA" id="ARBA00023157"/>
    </source>
</evidence>
<dbReference type="PROSITE" id="PS00022">
    <property type="entry name" value="EGF_1"/>
    <property type="match status" value="6"/>
</dbReference>
<evidence type="ECO:0000256" key="7">
    <source>
        <dbReference type="ARBA" id="ARBA00022782"/>
    </source>
</evidence>
<evidence type="ECO:0000256" key="18">
    <source>
        <dbReference type="PROSITE-ProRule" id="PRU00076"/>
    </source>
</evidence>
<dbReference type="SUPFAM" id="SSF57184">
    <property type="entry name" value="Growth factor receptor domain"/>
    <property type="match status" value="1"/>
</dbReference>
<dbReference type="Gene3D" id="2.60.40.3510">
    <property type="match status" value="1"/>
</dbReference>
<evidence type="ECO:0000256" key="13">
    <source>
        <dbReference type="ARBA" id="ARBA00023180"/>
    </source>
</evidence>
<keyword evidence="6" id="KW-0677">Repeat</keyword>
<feature type="disulfide bond" evidence="18">
    <location>
        <begin position="585"/>
        <end position="594"/>
    </location>
</feature>
<dbReference type="Gene3D" id="2.10.25.10">
    <property type="entry name" value="Laminin"/>
    <property type="match status" value="5"/>
</dbReference>
<dbReference type="SUPFAM" id="SSF57196">
    <property type="entry name" value="EGF/Laminin"/>
    <property type="match status" value="2"/>
</dbReference>
<dbReference type="AlphaFoldDB" id="A0A6J3FH70"/>
<dbReference type="InterPro" id="IPR050906">
    <property type="entry name" value="Notch_signaling"/>
</dbReference>
<dbReference type="SMART" id="SM00181">
    <property type="entry name" value="EGF"/>
    <property type="match status" value="6"/>
</dbReference>
<feature type="domain" description="EGF-like" evidence="21">
    <location>
        <begin position="559"/>
        <end position="595"/>
    </location>
</feature>
<keyword evidence="7" id="KW-0221">Differentiation</keyword>
<dbReference type="GO" id="GO:0005509">
    <property type="term" value="F:calcium ion binding"/>
    <property type="evidence" value="ECO:0007669"/>
    <property type="project" value="InterPro"/>
</dbReference>
<evidence type="ECO:0000256" key="4">
    <source>
        <dbReference type="ARBA" id="ARBA00022692"/>
    </source>
</evidence>
<keyword evidence="22" id="KW-1185">Reference proteome</keyword>
<feature type="domain" description="EGF-like" evidence="21">
    <location>
        <begin position="714"/>
        <end position="750"/>
    </location>
</feature>
<reference evidence="23" key="1">
    <citation type="submission" date="2025-08" db="UniProtKB">
        <authorList>
            <consortium name="RefSeq"/>
        </authorList>
    </citation>
    <scope>IDENTIFICATION</scope>
    <source>
        <tissue evidence="23">Blood</tissue>
    </source>
</reference>
<dbReference type="GO" id="GO:0005886">
    <property type="term" value="C:plasma membrane"/>
    <property type="evidence" value="ECO:0007669"/>
    <property type="project" value="TreeGrafter"/>
</dbReference>
<keyword evidence="2" id="KW-0217">Developmental protein</keyword>
<dbReference type="FunFam" id="2.10.25.10:FF:000066">
    <property type="entry name" value="FAT atypical cadherin 4"/>
    <property type="match status" value="1"/>
</dbReference>
<evidence type="ECO:0000256" key="9">
    <source>
        <dbReference type="ARBA" id="ARBA00022976"/>
    </source>
</evidence>
<feature type="region of interest" description="Disordered" evidence="19">
    <location>
        <begin position="831"/>
        <end position="852"/>
    </location>
</feature>
<feature type="domain" description="EGF-like" evidence="21">
    <location>
        <begin position="597"/>
        <end position="636"/>
    </location>
</feature>
<keyword evidence="9" id="KW-0914">Notch signaling pathway</keyword>
<dbReference type="InterPro" id="IPR000742">
    <property type="entry name" value="EGF"/>
</dbReference>
<proteinExistence type="predicted"/>
<dbReference type="PROSITE" id="PS50026">
    <property type="entry name" value="EGF_3"/>
    <property type="match status" value="6"/>
</dbReference>
<dbReference type="CDD" id="cd00054">
    <property type="entry name" value="EGF_CA"/>
    <property type="match status" value="5"/>
</dbReference>
<dbReference type="FunFam" id="2.10.25.10:FF:000012">
    <property type="entry name" value="Delta-like protein"/>
    <property type="match status" value="1"/>
</dbReference>
<accession>A0A6J3FH70</accession>
<keyword evidence="5" id="KW-0732">Signal</keyword>
<feature type="domain" description="EGF-like" evidence="21">
    <location>
        <begin position="676"/>
        <end position="712"/>
    </location>
</feature>
<dbReference type="FunFam" id="2.10.25.10:FF:000368">
    <property type="entry name" value="Delta-like 3 (Drosophila), isoform CRA_b"/>
    <property type="match status" value="1"/>
</dbReference>
<evidence type="ECO:0000256" key="6">
    <source>
        <dbReference type="ARBA" id="ARBA00022737"/>
    </source>
</evidence>
<dbReference type="PANTHER" id="PTHR24044:SF308">
    <property type="entry name" value="DELTA-LIKE PROTEIN 3"/>
    <property type="match status" value="1"/>
</dbReference>
<dbReference type="GO" id="GO:0045746">
    <property type="term" value="P:negative regulation of Notch signaling pathway"/>
    <property type="evidence" value="ECO:0007669"/>
    <property type="project" value="TreeGrafter"/>
</dbReference>
<feature type="transmembrane region" description="Helical" evidence="20">
    <location>
        <begin position="776"/>
        <end position="798"/>
    </location>
</feature>
<evidence type="ECO:0000256" key="11">
    <source>
        <dbReference type="ARBA" id="ARBA00023136"/>
    </source>
</evidence>
<evidence type="ECO:0000256" key="10">
    <source>
        <dbReference type="ARBA" id="ARBA00022989"/>
    </source>
</evidence>
<dbReference type="CTD" id="10683"/>
<evidence type="ECO:0000256" key="8">
    <source>
        <dbReference type="ARBA" id="ARBA00022843"/>
    </source>
</evidence>
<dbReference type="SMART" id="SM00179">
    <property type="entry name" value="EGF_CA"/>
    <property type="match status" value="5"/>
</dbReference>
<dbReference type="InterPro" id="IPR011651">
    <property type="entry name" value="Notch_ligand_N"/>
</dbReference>
<evidence type="ECO:0000256" key="14">
    <source>
        <dbReference type="ARBA" id="ARBA00055837"/>
    </source>
</evidence>
<keyword evidence="10 20" id="KW-1133">Transmembrane helix</keyword>